<gene>
    <name evidence="2" type="ORF">E7Z74_00005</name>
</gene>
<dbReference type="Pfam" id="PF16640">
    <property type="entry name" value="Big_3_5"/>
    <property type="match status" value="2"/>
</dbReference>
<name>A0A8T3VEV6_9EURY</name>
<feature type="domain" description="Bacterial Ig-like" evidence="1">
    <location>
        <begin position="1229"/>
        <end position="1313"/>
    </location>
</feature>
<feature type="domain" description="Bacterial Ig-like" evidence="1">
    <location>
        <begin position="432"/>
        <end position="517"/>
    </location>
</feature>
<protein>
    <submittedName>
        <fullName evidence="2">Ig-like domain repeat protein</fullName>
    </submittedName>
</protein>
<evidence type="ECO:0000313" key="2">
    <source>
        <dbReference type="EMBL" id="MBE6509642.1"/>
    </source>
</evidence>
<reference evidence="2" key="1">
    <citation type="submission" date="2019-04" db="EMBL/GenBank/DDBJ databases">
        <title>Evolution of Biomass-Degrading Anaerobic Consortia Revealed by Metagenomics.</title>
        <authorList>
            <person name="Peng X."/>
        </authorList>
    </citation>
    <scope>NUCLEOTIDE SEQUENCE</scope>
    <source>
        <strain evidence="2">SIG13</strain>
    </source>
</reference>
<organism evidence="2 3">
    <name type="scientific">Methanobrevibacter millerae</name>
    <dbReference type="NCBI Taxonomy" id="230361"/>
    <lineage>
        <taxon>Archaea</taxon>
        <taxon>Methanobacteriati</taxon>
        <taxon>Methanobacteriota</taxon>
        <taxon>Methanomada group</taxon>
        <taxon>Methanobacteria</taxon>
        <taxon>Methanobacteriales</taxon>
        <taxon>Methanobacteriaceae</taxon>
        <taxon>Methanobrevibacter</taxon>
    </lineage>
</organism>
<proteinExistence type="predicted"/>
<feature type="non-terminal residue" evidence="2">
    <location>
        <position position="1520"/>
    </location>
</feature>
<dbReference type="EMBL" id="SUTF01000001">
    <property type="protein sequence ID" value="MBE6509642.1"/>
    <property type="molecule type" value="Genomic_DNA"/>
</dbReference>
<dbReference type="InterPro" id="IPR032109">
    <property type="entry name" value="Big_3_5"/>
</dbReference>
<comment type="caution">
    <text evidence="2">The sequence shown here is derived from an EMBL/GenBank/DDBJ whole genome shotgun (WGS) entry which is preliminary data.</text>
</comment>
<dbReference type="Proteomes" id="UP000713479">
    <property type="component" value="Unassembled WGS sequence"/>
</dbReference>
<accession>A0A8T3VEV6</accession>
<evidence type="ECO:0000259" key="1">
    <source>
        <dbReference type="Pfam" id="PF16640"/>
    </source>
</evidence>
<sequence>MGGVSIKNARILMLLMILTFLMVSLGSVSAIDTDNNETLSMAEIDTIDISQENIKINENEIVTDTPIGASLDDDILSATYIYVRDKNNPSLTEVTISVGDSINFEAMTTYKTYTYVDFGDGSQSSKIQTFANSWTDFGSHTYTSEGTYSVIAYTNYNDPSDVFTVNVGSASPFNLNIYEENHPDDSIIKYSDDSVTLSIHSVLTGDSYSASQLQSIVGSTKPIIYVDGVAKGSGNLGYDGIISTSDSITLNKGKHTIYYVLPAVGDIEELKSNELTVMVNCPDYYLKIYEVDGPEDNTTFVYDEILEFWIVNKLCNNLGLSTSEVKNSLYQQGQSYSNPVSYYVNGQKIEDKNKAYGYSPSIWVDGDSEPSSYSSYKNYITWEPSSIGVYEVYAEYSATSALGTLRSETITFYVGVEPPAGAKDTTLTLTNVTPINAKYGDTITITPNVAVNDDGTAVSEGDVTFSYENGTVIDTISLGQSLTLPTTLTEGTYNIKAVYNGVDGTYNPSEEVTITVVISKHDVTISSFEVTSPTYPNNAVASIVTDTPGTYVVRVNGKEYAITINEGETTGSVDVDVLSAKDYSSNVTFASTEKYNEAFKQTTFTVNKGTNNAELVIASETTLPGKVTIAVNNAVAGVYTVSFNDTSIADVVLTVGDSGSASQEIAIPAGSYKATLSWTNENYSDVSKNAEFKVVKAANTVTISSDGASYPDKVTINVAADVDGDYVIVLNNTAKTEVTVSVNSGSGSKSVKLAAGSYKATTLSNIDGDNYELSVTDATFTVSKGTNNAELVIASETTLPGKVTVTVNNAVAGVYTVSFNDTSIADVTITVGDSGSASEEFAVPAGSYKATLSWTNENYSDVSKNTEFKVVKAVNTVTISSDGASYPNEVMINVVADVDGDYVIVLNNTAKTEVTVTVNSGSGSKSVKLAAGSYKATTLSNIDGDNYELSVSDATFTVSKGTNGAELVIDSETTLPGKVTVTINNAVAGDYVVVLNDTANTEVKITVDNTGSASEDVSLVAGSYKATLSWSNANYSDVSKVAEFKVVKGTATVTASINTTSDITYGDKVAIKGQSDVSGTIKVYENDKEIASGNANEWIELPKLSADTHTLKIELLNDDYDVASDSIDVKINPAAIKLSIEVQNKVYPNEVTGTVRANVPGTYTVKLDNEVKTTVEIDETGFKTFTFGVLHVKNSYNASVSIEAIGNYSAAYASKLFDVTVDGTTLTISSSENGVDYGTSISFTHEISPATATGKIQFYYSSNNTNIGDAVNVGETLSNIILPAGTYQIAARYVSDDDNYGDVTSDPITVTVNALSNPVVFDVAQNTVYDDKVLFTISNAVGGSYTIKFNDSSLQDVILTVNSGENSASDNVLIPAGVYNATLTWKADNYNDVTLDKTFTVSKGTNNVVISSSGATYPDEVMINVEAALDGDYVVVLNDTAKTEVTVTVSSGSGSKSVRLASGSYKASTVSNPDGDNYELGVTDATFTVSKGTNNAELAIASETTLPGKVTVAVNNAVAG</sequence>
<evidence type="ECO:0000313" key="3">
    <source>
        <dbReference type="Proteomes" id="UP000713479"/>
    </source>
</evidence>